<organism evidence="1 3">
    <name type="scientific">Oryza sativa subsp. japonica</name>
    <name type="common">Rice</name>
    <dbReference type="NCBI Taxonomy" id="39947"/>
    <lineage>
        <taxon>Eukaryota</taxon>
        <taxon>Viridiplantae</taxon>
        <taxon>Streptophyta</taxon>
        <taxon>Embryophyta</taxon>
        <taxon>Tracheophyta</taxon>
        <taxon>Spermatophyta</taxon>
        <taxon>Magnoliopsida</taxon>
        <taxon>Liliopsida</taxon>
        <taxon>Poales</taxon>
        <taxon>Poaceae</taxon>
        <taxon>BOP clade</taxon>
        <taxon>Oryzoideae</taxon>
        <taxon>Oryzeae</taxon>
        <taxon>Oryzinae</taxon>
        <taxon>Oryza</taxon>
        <taxon>Oryza sativa</taxon>
    </lineage>
</organism>
<dbReference type="AlphaFoldDB" id="Q6Z902"/>
<reference evidence="3" key="4">
    <citation type="journal article" date="2008" name="Nucleic Acids Res.">
        <title>The rice annotation project database (RAP-DB): 2008 update.</title>
        <authorList>
            <consortium name="The rice annotation project (RAP)"/>
        </authorList>
    </citation>
    <scope>GENOME REANNOTATION</scope>
    <source>
        <strain evidence="3">cv. Nipponbare</strain>
    </source>
</reference>
<dbReference type="EMBL" id="AP004752">
    <property type="protein sequence ID" value="BAD07829.1"/>
    <property type="molecule type" value="Genomic_DNA"/>
</dbReference>
<evidence type="ECO:0000313" key="2">
    <source>
        <dbReference type="EMBL" id="BAD27944.1"/>
    </source>
</evidence>
<sequence length="109" mass="12244">MKRKLYSHKSKIGSDDVKENVPVKPIERSFLDMLDSSVGADLTQDMKNKINELLIQHFGPDENCIDERAKNLLVDVFVLLSNSKPIVPENTTVVDGIMKKLSKPDYVSA</sequence>
<reference evidence="2" key="1">
    <citation type="submission" date="2002-02" db="EMBL/GenBank/DDBJ databases">
        <title>Oryza sativa nipponbare(GA3) genomic DNA, chromosome 2, PAC clone:P0017C12.</title>
        <authorList>
            <person name="Sasaki T."/>
            <person name="Matsumoto T."/>
            <person name="Yamamoto K."/>
        </authorList>
    </citation>
    <scope>NUCLEOTIDE SEQUENCE</scope>
</reference>
<evidence type="ECO:0000313" key="3">
    <source>
        <dbReference type="Proteomes" id="UP000000763"/>
    </source>
</evidence>
<gene>
    <name evidence="2" type="ORF">P0017C12.36</name>
    <name evidence="1" type="ORF">P0501G04.2</name>
</gene>
<dbReference type="Proteomes" id="UP000000763">
    <property type="component" value="Chromosome 2"/>
</dbReference>
<reference evidence="1" key="2">
    <citation type="submission" date="2002-02" db="EMBL/GenBank/DDBJ databases">
        <title>Oryza sativa nipponbare(GA3) genomic DNA, chromosome 2, PAC clone:P0501G04.</title>
        <authorList>
            <person name="Sasaki T."/>
            <person name="Matsumoto T."/>
            <person name="Yamamoto K."/>
        </authorList>
    </citation>
    <scope>NUCLEOTIDE SEQUENCE</scope>
</reference>
<name>Q6Z902_ORYSJ</name>
<dbReference type="EMBL" id="AP004769">
    <property type="protein sequence ID" value="BAD27944.1"/>
    <property type="molecule type" value="Genomic_DNA"/>
</dbReference>
<reference evidence="3" key="3">
    <citation type="journal article" date="2005" name="Nature">
        <title>The map-based sequence of the rice genome.</title>
        <authorList>
            <consortium name="International rice genome sequencing project (IRGSP)"/>
            <person name="Matsumoto T."/>
            <person name="Wu J."/>
            <person name="Kanamori H."/>
            <person name="Katayose Y."/>
            <person name="Fujisawa M."/>
            <person name="Namiki N."/>
            <person name="Mizuno H."/>
            <person name="Yamamoto K."/>
            <person name="Antonio B.A."/>
            <person name="Baba T."/>
            <person name="Sakata K."/>
            <person name="Nagamura Y."/>
            <person name="Aoki H."/>
            <person name="Arikawa K."/>
            <person name="Arita K."/>
            <person name="Bito T."/>
            <person name="Chiden Y."/>
            <person name="Fujitsuka N."/>
            <person name="Fukunaka R."/>
            <person name="Hamada M."/>
            <person name="Harada C."/>
            <person name="Hayashi A."/>
            <person name="Hijishita S."/>
            <person name="Honda M."/>
            <person name="Hosokawa S."/>
            <person name="Ichikawa Y."/>
            <person name="Idonuma A."/>
            <person name="Iijima M."/>
            <person name="Ikeda M."/>
            <person name="Ikeno M."/>
            <person name="Ito K."/>
            <person name="Ito S."/>
            <person name="Ito T."/>
            <person name="Ito Y."/>
            <person name="Ito Y."/>
            <person name="Iwabuchi A."/>
            <person name="Kamiya K."/>
            <person name="Karasawa W."/>
            <person name="Kurita K."/>
            <person name="Katagiri S."/>
            <person name="Kikuta A."/>
            <person name="Kobayashi H."/>
            <person name="Kobayashi N."/>
            <person name="Machita K."/>
            <person name="Maehara T."/>
            <person name="Masukawa M."/>
            <person name="Mizubayashi T."/>
            <person name="Mukai Y."/>
            <person name="Nagasaki H."/>
            <person name="Nagata Y."/>
            <person name="Naito S."/>
            <person name="Nakashima M."/>
            <person name="Nakama Y."/>
            <person name="Nakamichi Y."/>
            <person name="Nakamura M."/>
            <person name="Meguro A."/>
            <person name="Negishi M."/>
            <person name="Ohta I."/>
            <person name="Ohta T."/>
            <person name="Okamoto M."/>
            <person name="Ono N."/>
            <person name="Saji S."/>
            <person name="Sakaguchi M."/>
            <person name="Sakai K."/>
            <person name="Shibata M."/>
            <person name="Shimokawa T."/>
            <person name="Song J."/>
            <person name="Takazaki Y."/>
            <person name="Terasawa K."/>
            <person name="Tsugane M."/>
            <person name="Tsuji K."/>
            <person name="Ueda S."/>
            <person name="Waki K."/>
            <person name="Yamagata H."/>
            <person name="Yamamoto M."/>
            <person name="Yamamoto S."/>
            <person name="Yamane H."/>
            <person name="Yoshiki S."/>
            <person name="Yoshihara R."/>
            <person name="Yukawa K."/>
            <person name="Zhong H."/>
            <person name="Yano M."/>
            <person name="Yuan Q."/>
            <person name="Ouyang S."/>
            <person name="Liu J."/>
            <person name="Jones K.M."/>
            <person name="Gansberger K."/>
            <person name="Moffat K."/>
            <person name="Hill J."/>
            <person name="Bera J."/>
            <person name="Fadrosh D."/>
            <person name="Jin S."/>
            <person name="Johri S."/>
            <person name="Kim M."/>
            <person name="Overton L."/>
            <person name="Reardon M."/>
            <person name="Tsitrin T."/>
            <person name="Vuong H."/>
            <person name="Weaver B."/>
            <person name="Ciecko A."/>
            <person name="Tallon L."/>
            <person name="Jackson J."/>
            <person name="Pai G."/>
            <person name="Aken S.V."/>
            <person name="Utterback T."/>
            <person name="Reidmuller S."/>
            <person name="Feldblyum T."/>
            <person name="Hsiao J."/>
            <person name="Zismann V."/>
            <person name="Iobst S."/>
            <person name="de Vazeille A.R."/>
            <person name="Buell C.R."/>
            <person name="Ying K."/>
            <person name="Li Y."/>
            <person name="Lu T."/>
            <person name="Huang Y."/>
            <person name="Zhao Q."/>
            <person name="Feng Q."/>
            <person name="Zhang L."/>
            <person name="Zhu J."/>
            <person name="Weng Q."/>
            <person name="Mu J."/>
            <person name="Lu Y."/>
            <person name="Fan D."/>
            <person name="Liu Y."/>
            <person name="Guan J."/>
            <person name="Zhang Y."/>
            <person name="Yu S."/>
            <person name="Liu X."/>
            <person name="Zhang Y."/>
            <person name="Hong G."/>
            <person name="Han B."/>
            <person name="Choisne N."/>
            <person name="Demange N."/>
            <person name="Orjeda G."/>
            <person name="Samain S."/>
            <person name="Cattolico L."/>
            <person name="Pelletier E."/>
            <person name="Couloux A."/>
            <person name="Segurens B."/>
            <person name="Wincker P."/>
            <person name="D'Hont A."/>
            <person name="Scarpelli C."/>
            <person name="Weissenbach J."/>
            <person name="Salanoubat M."/>
            <person name="Quetier F."/>
            <person name="Yu Y."/>
            <person name="Kim H.R."/>
            <person name="Rambo T."/>
            <person name="Currie J."/>
            <person name="Collura K."/>
            <person name="Luo M."/>
            <person name="Yang T."/>
            <person name="Ammiraju J.S.S."/>
            <person name="Engler F."/>
            <person name="Soderlund C."/>
            <person name="Wing R.A."/>
            <person name="Palmer L.E."/>
            <person name="de la Bastide M."/>
            <person name="Spiegel L."/>
            <person name="Nascimento L."/>
            <person name="Zutavern T."/>
            <person name="O'Shaughnessy A."/>
            <person name="Dike S."/>
            <person name="Dedhia N."/>
            <person name="Preston R."/>
            <person name="Balija V."/>
            <person name="McCombie W.R."/>
            <person name="Chow T."/>
            <person name="Chen H."/>
            <person name="Chung M."/>
            <person name="Chen C."/>
            <person name="Shaw J."/>
            <person name="Wu H."/>
            <person name="Hsiao K."/>
            <person name="Chao Y."/>
            <person name="Chu M."/>
            <person name="Cheng C."/>
            <person name="Hour A."/>
            <person name="Lee P."/>
            <person name="Lin S."/>
            <person name="Lin Y."/>
            <person name="Liou J."/>
            <person name="Liu S."/>
            <person name="Hsing Y."/>
            <person name="Raghuvanshi S."/>
            <person name="Mohanty A."/>
            <person name="Bharti A.K."/>
            <person name="Gaur A."/>
            <person name="Gupta V."/>
            <person name="Kumar D."/>
            <person name="Ravi V."/>
            <person name="Vij S."/>
            <person name="Kapur A."/>
            <person name="Khurana P."/>
            <person name="Khurana P."/>
            <person name="Khurana J.P."/>
            <person name="Tyagi A.K."/>
            <person name="Gaikwad K."/>
            <person name="Singh A."/>
            <person name="Dalal V."/>
            <person name="Srivastava S."/>
            <person name="Dixit A."/>
            <person name="Pal A.K."/>
            <person name="Ghazi I.A."/>
            <person name="Yadav M."/>
            <person name="Pandit A."/>
            <person name="Bhargava A."/>
            <person name="Sureshbabu K."/>
            <person name="Batra K."/>
            <person name="Sharma T.R."/>
            <person name="Mohapatra T."/>
            <person name="Singh N.K."/>
            <person name="Messing J."/>
            <person name="Nelson A.B."/>
            <person name="Fuks G."/>
            <person name="Kavchok S."/>
            <person name="Keizer G."/>
            <person name="Linton E."/>
            <person name="Llaca V."/>
            <person name="Song R."/>
            <person name="Tanyolac B."/>
            <person name="Young S."/>
            <person name="Ho-Il K."/>
            <person name="Hahn J.H."/>
            <person name="Sangsakoo G."/>
            <person name="Vanavichit A."/>
            <person name="de Mattos Luiz.A.T."/>
            <person name="Zimmer P.D."/>
            <person name="Malone G."/>
            <person name="Dellagostin O."/>
            <person name="de Oliveira A.C."/>
            <person name="Bevan M."/>
            <person name="Bancroft I."/>
            <person name="Minx P."/>
            <person name="Cordum H."/>
            <person name="Wilson R."/>
            <person name="Cheng Z."/>
            <person name="Jin W."/>
            <person name="Jiang J."/>
            <person name="Leong S.A."/>
            <person name="Iwama H."/>
            <person name="Gojobori T."/>
            <person name="Itoh T."/>
            <person name="Niimura Y."/>
            <person name="Fujii Y."/>
            <person name="Habara T."/>
            <person name="Sakai H."/>
            <person name="Sato Y."/>
            <person name="Wilson G."/>
            <person name="Kumar K."/>
            <person name="McCouch S."/>
            <person name="Juretic N."/>
            <person name="Hoen D."/>
            <person name="Wright S."/>
            <person name="Bruskiewich R."/>
            <person name="Bureau T."/>
            <person name="Miyao A."/>
            <person name="Hirochika H."/>
            <person name="Nishikawa T."/>
            <person name="Kadowaki K."/>
            <person name="Sugiura M."/>
            <person name="Burr B."/>
            <person name="Sasaki T."/>
        </authorList>
    </citation>
    <scope>NUCLEOTIDE SEQUENCE [LARGE SCALE GENOMIC DNA]</scope>
    <source>
        <strain evidence="3">cv. Nipponbare</strain>
    </source>
</reference>
<proteinExistence type="predicted"/>
<evidence type="ECO:0000313" key="1">
    <source>
        <dbReference type="EMBL" id="BAD07829.1"/>
    </source>
</evidence>
<accession>Q6Z902</accession>
<protein>
    <submittedName>
        <fullName evidence="1">Uncharacterized protein</fullName>
    </submittedName>
</protein>